<dbReference type="InterPro" id="IPR017441">
    <property type="entry name" value="Protein_kinase_ATP_BS"/>
</dbReference>
<dbReference type="PROSITE" id="PS50011">
    <property type="entry name" value="PROTEIN_KINASE_DOM"/>
    <property type="match status" value="1"/>
</dbReference>
<dbReference type="STRING" id="103827.A0A3P7LDK6"/>
<dbReference type="PROSITE" id="PS00107">
    <property type="entry name" value="PROTEIN_KINASE_ATP"/>
    <property type="match status" value="1"/>
</dbReference>
<organism evidence="14 15">
    <name type="scientific">Thelazia callipaeda</name>
    <name type="common">Oriental eyeworm</name>
    <name type="synonym">Parasitic nematode</name>
    <dbReference type="NCBI Taxonomy" id="103827"/>
    <lineage>
        <taxon>Eukaryota</taxon>
        <taxon>Metazoa</taxon>
        <taxon>Ecdysozoa</taxon>
        <taxon>Nematoda</taxon>
        <taxon>Chromadorea</taxon>
        <taxon>Rhabditida</taxon>
        <taxon>Spirurina</taxon>
        <taxon>Spiruromorpha</taxon>
        <taxon>Thelazioidea</taxon>
        <taxon>Thelaziidae</taxon>
        <taxon>Thelazia</taxon>
    </lineage>
</organism>
<dbReference type="Proteomes" id="UP000276776">
    <property type="component" value="Unassembled WGS sequence"/>
</dbReference>
<name>A0A3P7LDK6_THECL</name>
<dbReference type="CDD" id="cd05581">
    <property type="entry name" value="STKc_PDK1"/>
    <property type="match status" value="1"/>
</dbReference>
<dbReference type="GO" id="GO:0004674">
    <property type="term" value="F:protein serine/threonine kinase activity"/>
    <property type="evidence" value="ECO:0007669"/>
    <property type="project" value="UniProtKB-KW"/>
</dbReference>
<dbReference type="InterPro" id="IPR039046">
    <property type="entry name" value="PDPK1"/>
</dbReference>
<reference evidence="14 15" key="1">
    <citation type="submission" date="2018-11" db="EMBL/GenBank/DDBJ databases">
        <authorList>
            <consortium name="Pathogen Informatics"/>
        </authorList>
    </citation>
    <scope>NUCLEOTIDE SEQUENCE [LARGE SCALE GENOMIC DNA]</scope>
</reference>
<evidence type="ECO:0000313" key="15">
    <source>
        <dbReference type="Proteomes" id="UP000276776"/>
    </source>
</evidence>
<dbReference type="Gene3D" id="3.30.200.20">
    <property type="entry name" value="Phosphorylase Kinase, domain 1"/>
    <property type="match status" value="1"/>
</dbReference>
<keyword evidence="5" id="KW-0808">Transferase</keyword>
<evidence type="ECO:0000256" key="12">
    <source>
        <dbReference type="RuleBase" id="RU000304"/>
    </source>
</evidence>
<evidence type="ECO:0000256" key="6">
    <source>
        <dbReference type="ARBA" id="ARBA00022741"/>
    </source>
</evidence>
<dbReference type="GO" id="GO:0035556">
    <property type="term" value="P:intracellular signal transduction"/>
    <property type="evidence" value="ECO:0007669"/>
    <property type="project" value="TreeGrafter"/>
</dbReference>
<keyword evidence="4" id="KW-0597">Phosphoprotein</keyword>
<dbReference type="SMART" id="SM00220">
    <property type="entry name" value="S_TKc"/>
    <property type="match status" value="1"/>
</dbReference>
<feature type="binding site" evidence="11">
    <location>
        <position position="50"/>
    </location>
    <ligand>
        <name>ATP</name>
        <dbReference type="ChEBI" id="CHEBI:30616"/>
    </ligand>
</feature>
<dbReference type="InterPro" id="IPR008271">
    <property type="entry name" value="Ser/Thr_kinase_AS"/>
</dbReference>
<dbReference type="AlphaFoldDB" id="A0A3P7LDK6"/>
<dbReference type="GO" id="GO:0007010">
    <property type="term" value="P:cytoskeleton organization"/>
    <property type="evidence" value="ECO:0007669"/>
    <property type="project" value="UniProtKB-ARBA"/>
</dbReference>
<dbReference type="SUPFAM" id="SSF56112">
    <property type="entry name" value="Protein kinase-like (PK-like)"/>
    <property type="match status" value="1"/>
</dbReference>
<gene>
    <name evidence="14" type="ORF">TCLT_LOCUS6696</name>
</gene>
<keyword evidence="8 11" id="KW-0067">ATP-binding</keyword>
<protein>
    <recommendedName>
        <fullName evidence="2">non-specific serine/threonine protein kinase</fullName>
        <ecNumber evidence="2">2.7.11.1</ecNumber>
    </recommendedName>
</protein>
<comment type="catalytic activity">
    <reaction evidence="9">
        <text>L-threonyl-[protein] + ATP = O-phospho-L-threonyl-[protein] + ADP + H(+)</text>
        <dbReference type="Rhea" id="RHEA:46608"/>
        <dbReference type="Rhea" id="RHEA-COMP:11060"/>
        <dbReference type="Rhea" id="RHEA-COMP:11605"/>
        <dbReference type="ChEBI" id="CHEBI:15378"/>
        <dbReference type="ChEBI" id="CHEBI:30013"/>
        <dbReference type="ChEBI" id="CHEBI:30616"/>
        <dbReference type="ChEBI" id="CHEBI:61977"/>
        <dbReference type="ChEBI" id="CHEBI:456216"/>
        <dbReference type="EC" id="2.7.11.1"/>
    </reaction>
</comment>
<evidence type="ECO:0000256" key="10">
    <source>
        <dbReference type="ARBA" id="ARBA00048679"/>
    </source>
</evidence>
<dbReference type="Pfam" id="PF00069">
    <property type="entry name" value="Pkinase"/>
    <property type="match status" value="1"/>
</dbReference>
<keyword evidence="7" id="KW-0418">Kinase</keyword>
<dbReference type="OrthoDB" id="347657at2759"/>
<comment type="catalytic activity">
    <reaction evidence="10">
        <text>L-seryl-[protein] + ATP = O-phospho-L-seryl-[protein] + ADP + H(+)</text>
        <dbReference type="Rhea" id="RHEA:17989"/>
        <dbReference type="Rhea" id="RHEA-COMP:9863"/>
        <dbReference type="Rhea" id="RHEA-COMP:11604"/>
        <dbReference type="ChEBI" id="CHEBI:15378"/>
        <dbReference type="ChEBI" id="CHEBI:29999"/>
        <dbReference type="ChEBI" id="CHEBI:30616"/>
        <dbReference type="ChEBI" id="CHEBI:83421"/>
        <dbReference type="ChEBI" id="CHEBI:456216"/>
        <dbReference type="EC" id="2.7.11.1"/>
    </reaction>
</comment>
<dbReference type="InterPro" id="IPR000719">
    <property type="entry name" value="Prot_kinase_dom"/>
</dbReference>
<dbReference type="InterPro" id="IPR011009">
    <property type="entry name" value="Kinase-like_dom_sf"/>
</dbReference>
<keyword evidence="6 11" id="KW-0547">Nucleotide-binding</keyword>
<feature type="domain" description="Protein kinase" evidence="13">
    <location>
        <begin position="21"/>
        <end position="293"/>
    </location>
</feature>
<evidence type="ECO:0000256" key="4">
    <source>
        <dbReference type="ARBA" id="ARBA00022553"/>
    </source>
</evidence>
<accession>A0A3P7LDK6</accession>
<dbReference type="FunFam" id="1.10.510.10:FF:000024">
    <property type="entry name" value="Probable serine/threonine-protein kinase cot-1"/>
    <property type="match status" value="1"/>
</dbReference>
<proteinExistence type="inferred from homology"/>
<evidence type="ECO:0000256" key="7">
    <source>
        <dbReference type="ARBA" id="ARBA00022777"/>
    </source>
</evidence>
<evidence type="ECO:0000259" key="13">
    <source>
        <dbReference type="PROSITE" id="PS50011"/>
    </source>
</evidence>
<comment type="similarity">
    <text evidence="1">Belongs to the protein kinase superfamily. AGC Ser/Thr protein kinase family. PDPK1 subfamily.</text>
</comment>
<dbReference type="Gene3D" id="1.10.510.10">
    <property type="entry name" value="Transferase(Phosphotransferase) domain 1"/>
    <property type="match status" value="1"/>
</dbReference>
<evidence type="ECO:0000256" key="3">
    <source>
        <dbReference type="ARBA" id="ARBA00022527"/>
    </source>
</evidence>
<evidence type="ECO:0000256" key="9">
    <source>
        <dbReference type="ARBA" id="ARBA00047899"/>
    </source>
</evidence>
<evidence type="ECO:0000256" key="5">
    <source>
        <dbReference type="ARBA" id="ARBA00022679"/>
    </source>
</evidence>
<sequence>MQNGNDTDIEQVTNTCTRSDFIFLNELGEGSFSTVYHVKEKSTGMDLAAKVCFKRQIIREKKIDYIFREKEALIRLTQGGRKHPFIPQIMCTFQDSENLYIIMTLAEKGDLQKLLRNSGGKLSLDVTRFFCSEIVVALEHMHSLGIIHRDLKPENILITVSGHILITDFGSSKILDRKEDKEKSEMRRRRTSFVGTAQFVSPEVLKGESVQQACDYWALGVIIYQLLVGEHAFHDKSEYLIYQRIVNASYKIPHDFPESAANIVKKLLVVDVRDRLGSIESGGAKSVKDQSFFTNVNWDIITETEAPQFLFTSRD</sequence>
<dbReference type="EMBL" id="UYYF01004436">
    <property type="protein sequence ID" value="VDN04071.1"/>
    <property type="molecule type" value="Genomic_DNA"/>
</dbReference>
<dbReference type="GO" id="GO:0005524">
    <property type="term" value="F:ATP binding"/>
    <property type="evidence" value="ECO:0007669"/>
    <property type="project" value="UniProtKB-UniRule"/>
</dbReference>
<dbReference type="InterPro" id="IPR050236">
    <property type="entry name" value="Ser_Thr_kinase_AGC"/>
</dbReference>
<evidence type="ECO:0000313" key="14">
    <source>
        <dbReference type="EMBL" id="VDN04071.1"/>
    </source>
</evidence>
<evidence type="ECO:0000256" key="2">
    <source>
        <dbReference type="ARBA" id="ARBA00012513"/>
    </source>
</evidence>
<keyword evidence="15" id="KW-1185">Reference proteome</keyword>
<dbReference type="EC" id="2.7.11.1" evidence="2"/>
<evidence type="ECO:0000256" key="8">
    <source>
        <dbReference type="ARBA" id="ARBA00022840"/>
    </source>
</evidence>
<keyword evidence="3 12" id="KW-0723">Serine/threonine-protein kinase</keyword>
<dbReference type="PROSITE" id="PS00108">
    <property type="entry name" value="PROTEIN_KINASE_ST"/>
    <property type="match status" value="1"/>
</dbReference>
<evidence type="ECO:0000256" key="11">
    <source>
        <dbReference type="PROSITE-ProRule" id="PRU10141"/>
    </source>
</evidence>
<dbReference type="PANTHER" id="PTHR24356">
    <property type="entry name" value="SERINE/THREONINE-PROTEIN KINASE"/>
    <property type="match status" value="1"/>
</dbReference>
<dbReference type="PANTHER" id="PTHR24356:SF163">
    <property type="entry name" value="3-PHOSPHOINOSITIDE-DEPENDENT PROTEIN KINASE 1-RELATED"/>
    <property type="match status" value="1"/>
</dbReference>
<evidence type="ECO:0000256" key="1">
    <source>
        <dbReference type="ARBA" id="ARBA00010006"/>
    </source>
</evidence>